<evidence type="ECO:0000313" key="4">
    <source>
        <dbReference type="Proteomes" id="UP000078540"/>
    </source>
</evidence>
<dbReference type="EMBL" id="KQ976625">
    <property type="protein sequence ID" value="KYM79011.1"/>
    <property type="molecule type" value="Genomic_DNA"/>
</dbReference>
<protein>
    <recommendedName>
        <fullName evidence="2">PLAT domain-containing protein</fullName>
    </recommendedName>
</protein>
<sequence>MHAVDDIRYHVPDATGEILRVMRADHQQQQPARRLCKRIHTESDDGRSIILRVCDTWAE</sequence>
<dbReference type="InterPro" id="IPR001024">
    <property type="entry name" value="PLAT/LH2_dom"/>
</dbReference>
<gene>
    <name evidence="3" type="ORF">ALC53_10565</name>
</gene>
<reference evidence="3 4" key="1">
    <citation type="submission" date="2015-09" db="EMBL/GenBank/DDBJ databases">
        <title>Atta colombica WGS genome.</title>
        <authorList>
            <person name="Nygaard S."/>
            <person name="Hu H."/>
            <person name="Boomsma J."/>
            <person name="Zhang G."/>
        </authorList>
    </citation>
    <scope>NUCLEOTIDE SEQUENCE [LARGE SCALE GENOMIC DNA]</scope>
    <source>
        <strain evidence="3">Treedump-2</strain>
        <tissue evidence="3">Whole body</tissue>
    </source>
</reference>
<name>A0A195B3E6_9HYME</name>
<evidence type="ECO:0000256" key="1">
    <source>
        <dbReference type="PROSITE-ProRule" id="PRU00152"/>
    </source>
</evidence>
<evidence type="ECO:0000313" key="3">
    <source>
        <dbReference type="EMBL" id="KYM79011.1"/>
    </source>
</evidence>
<evidence type="ECO:0000259" key="2">
    <source>
        <dbReference type="PROSITE" id="PS50095"/>
    </source>
</evidence>
<dbReference type="PROSITE" id="PS50095">
    <property type="entry name" value="PLAT"/>
    <property type="match status" value="1"/>
</dbReference>
<keyword evidence="4" id="KW-1185">Reference proteome</keyword>
<proteinExistence type="predicted"/>
<dbReference type="Proteomes" id="UP000078540">
    <property type="component" value="Unassembled WGS sequence"/>
</dbReference>
<comment type="caution">
    <text evidence="1">Lacks conserved residue(s) required for the propagation of feature annotation.</text>
</comment>
<feature type="domain" description="PLAT" evidence="2">
    <location>
        <begin position="1"/>
        <end position="59"/>
    </location>
</feature>
<dbReference type="AlphaFoldDB" id="A0A195B3E6"/>
<organism evidence="3 4">
    <name type="scientific">Atta colombica</name>
    <dbReference type="NCBI Taxonomy" id="520822"/>
    <lineage>
        <taxon>Eukaryota</taxon>
        <taxon>Metazoa</taxon>
        <taxon>Ecdysozoa</taxon>
        <taxon>Arthropoda</taxon>
        <taxon>Hexapoda</taxon>
        <taxon>Insecta</taxon>
        <taxon>Pterygota</taxon>
        <taxon>Neoptera</taxon>
        <taxon>Endopterygota</taxon>
        <taxon>Hymenoptera</taxon>
        <taxon>Apocrita</taxon>
        <taxon>Aculeata</taxon>
        <taxon>Formicoidea</taxon>
        <taxon>Formicidae</taxon>
        <taxon>Myrmicinae</taxon>
        <taxon>Atta</taxon>
    </lineage>
</organism>
<accession>A0A195B3E6</accession>